<evidence type="ECO:0000256" key="7">
    <source>
        <dbReference type="SAM" id="MobiDB-lite"/>
    </source>
</evidence>
<keyword evidence="6 8" id="KW-0472">Membrane</keyword>
<dbReference type="InterPro" id="IPR006603">
    <property type="entry name" value="PQ-loop_rpt"/>
</dbReference>
<evidence type="ECO:0000256" key="3">
    <source>
        <dbReference type="ARBA" id="ARBA00022692"/>
    </source>
</evidence>
<dbReference type="InterPro" id="IPR005282">
    <property type="entry name" value="LC_transporter"/>
</dbReference>
<keyword evidence="2" id="KW-0813">Transport</keyword>
<dbReference type="Pfam" id="PF04193">
    <property type="entry name" value="PQ-loop"/>
    <property type="match status" value="2"/>
</dbReference>
<feature type="transmembrane region" description="Helical" evidence="8">
    <location>
        <begin position="131"/>
        <end position="151"/>
    </location>
</feature>
<reference evidence="10 12" key="2">
    <citation type="submission" date="2023-09" db="EMBL/GenBank/DDBJ databases">
        <title>Complete-Gapless Cercospora beticola genome.</title>
        <authorList>
            <person name="Wyatt N.A."/>
            <person name="Spanner R.E."/>
            <person name="Bolton M.D."/>
        </authorList>
    </citation>
    <scope>NUCLEOTIDE SEQUENCE [LARGE SCALE GENOMIC DNA]</scope>
    <source>
        <strain evidence="10">Cb09-40</strain>
    </source>
</reference>
<keyword evidence="5 8" id="KW-1133">Transmembrane helix</keyword>
<dbReference type="PANTHER" id="PTHR13131">
    <property type="entry name" value="CYSTINOSIN"/>
    <property type="match status" value="1"/>
</dbReference>
<keyword evidence="12" id="KW-1185">Reference proteome</keyword>
<dbReference type="GO" id="GO:0015184">
    <property type="term" value="F:L-cystine transmembrane transporter activity"/>
    <property type="evidence" value="ECO:0007669"/>
    <property type="project" value="TreeGrafter"/>
</dbReference>
<sequence>MASGELTHFAHIISWIFGWVYFTAWTISFFPQAVLNWRRQTTHGLMPDFPLLNCFGFSCYTISTILFLYSPTIRHQYAARHPASPEPTVRFNDLAFGLLALVMSFVTYSQFWPRLWGWNPKATIHRHVTKVTLGLIYGGFLALTILFLIVVSKGGDQGGRGWAWIDVVYGLEYIKLMYTIFKYVPQVVSNFRRRSTLGWSIEQQLLDFTGGTLSLAQLVIDSSLQSDWSGLTGNPLKFGLANISLVFDIIFILQHFVLFGPVEETPIPDDSARERSEAEAEALLPDGRR</sequence>
<dbReference type="GO" id="GO:0000324">
    <property type="term" value="C:fungal-type vacuole"/>
    <property type="evidence" value="ECO:0007669"/>
    <property type="project" value="TreeGrafter"/>
</dbReference>
<evidence type="ECO:0000256" key="4">
    <source>
        <dbReference type="ARBA" id="ARBA00022737"/>
    </source>
</evidence>
<evidence type="ECO:0000313" key="11">
    <source>
        <dbReference type="Proteomes" id="UP000230605"/>
    </source>
</evidence>
<dbReference type="PANTHER" id="PTHR13131:SF5">
    <property type="entry name" value="CYSTINOSIN"/>
    <property type="match status" value="1"/>
</dbReference>
<keyword evidence="4" id="KW-0677">Repeat</keyword>
<dbReference type="EMBL" id="LKMD01000100">
    <property type="protein sequence ID" value="PIB02204.1"/>
    <property type="molecule type" value="Genomic_DNA"/>
</dbReference>
<evidence type="ECO:0000313" key="9">
    <source>
        <dbReference type="EMBL" id="PIB02204.1"/>
    </source>
</evidence>
<dbReference type="Proteomes" id="UP001302367">
    <property type="component" value="Chromosome 1"/>
</dbReference>
<name>A0A2G5ICE2_CERBT</name>
<dbReference type="Proteomes" id="UP000230605">
    <property type="component" value="Chromosome 1"/>
</dbReference>
<dbReference type="EMBL" id="CP134184">
    <property type="protein sequence ID" value="WPA95954.1"/>
    <property type="molecule type" value="Genomic_DNA"/>
</dbReference>
<dbReference type="AlphaFoldDB" id="A0A2G5ICE2"/>
<feature type="transmembrane region" description="Helical" evidence="8">
    <location>
        <begin position="50"/>
        <end position="70"/>
    </location>
</feature>
<keyword evidence="3 8" id="KW-0812">Transmembrane</keyword>
<evidence type="ECO:0000313" key="12">
    <source>
        <dbReference type="Proteomes" id="UP001302367"/>
    </source>
</evidence>
<dbReference type="Gene3D" id="1.20.1280.290">
    <property type="match status" value="1"/>
</dbReference>
<dbReference type="GO" id="GO:0005774">
    <property type="term" value="C:vacuolar membrane"/>
    <property type="evidence" value="ECO:0007669"/>
    <property type="project" value="TreeGrafter"/>
</dbReference>
<evidence type="ECO:0000313" key="10">
    <source>
        <dbReference type="EMBL" id="WPA95954.1"/>
    </source>
</evidence>
<reference evidence="9 11" key="1">
    <citation type="submission" date="2015-10" db="EMBL/GenBank/DDBJ databases">
        <title>The cercosporin biosynthetic gene cluster was horizontally transferred to several fungal lineages and shown to be expanded in Cercospora beticola based on microsynteny with recipient genomes.</title>
        <authorList>
            <person name="De Jonge R."/>
            <person name="Ebert M.K."/>
            <person name="Suttle J.C."/>
            <person name="Jurick Ii W.M."/>
            <person name="Secor G.A."/>
            <person name="Thomma B.P."/>
            <person name="Van De Peer Y."/>
            <person name="Bolton M.D."/>
        </authorList>
    </citation>
    <scope>NUCLEOTIDE SEQUENCE [LARGE SCALE GENOMIC DNA]</scope>
    <source>
        <strain evidence="9 11">09-40</strain>
    </source>
</reference>
<comment type="subcellular location">
    <subcellularLocation>
        <location evidence="1">Endomembrane system</location>
        <topology evidence="1">Multi-pass membrane protein</topology>
    </subcellularLocation>
</comment>
<dbReference type="OrthoDB" id="75720at2759"/>
<dbReference type="GO" id="GO:0012505">
    <property type="term" value="C:endomembrane system"/>
    <property type="evidence" value="ECO:0007669"/>
    <property type="project" value="UniProtKB-SubCell"/>
</dbReference>
<dbReference type="SMART" id="SM00679">
    <property type="entry name" value="CTNS"/>
    <property type="match status" value="2"/>
</dbReference>
<proteinExistence type="predicted"/>
<evidence type="ECO:0000256" key="8">
    <source>
        <dbReference type="SAM" id="Phobius"/>
    </source>
</evidence>
<evidence type="ECO:0000256" key="2">
    <source>
        <dbReference type="ARBA" id="ARBA00022448"/>
    </source>
</evidence>
<evidence type="ECO:0000256" key="6">
    <source>
        <dbReference type="ARBA" id="ARBA00023136"/>
    </source>
</evidence>
<accession>A0A2G5ICE2</accession>
<feature type="transmembrane region" description="Helical" evidence="8">
    <location>
        <begin position="91"/>
        <end position="111"/>
    </location>
</feature>
<feature type="transmembrane region" description="Helical" evidence="8">
    <location>
        <begin position="12"/>
        <end position="30"/>
    </location>
</feature>
<protein>
    <submittedName>
        <fullName evidence="9">Cystinosin</fullName>
    </submittedName>
</protein>
<evidence type="ECO:0000256" key="1">
    <source>
        <dbReference type="ARBA" id="ARBA00004127"/>
    </source>
</evidence>
<evidence type="ECO:0000256" key="5">
    <source>
        <dbReference type="ARBA" id="ARBA00022989"/>
    </source>
</evidence>
<gene>
    <name evidence="9" type="ORF">CB0940_00535</name>
    <name evidence="10" type="ORF">RHO25_000558</name>
</gene>
<organism evidence="9 11">
    <name type="scientific">Cercospora beticola</name>
    <name type="common">Sugarbeet leaf spot fungus</name>
    <dbReference type="NCBI Taxonomy" id="122368"/>
    <lineage>
        <taxon>Eukaryota</taxon>
        <taxon>Fungi</taxon>
        <taxon>Dikarya</taxon>
        <taxon>Ascomycota</taxon>
        <taxon>Pezizomycotina</taxon>
        <taxon>Dothideomycetes</taxon>
        <taxon>Dothideomycetidae</taxon>
        <taxon>Mycosphaerellales</taxon>
        <taxon>Mycosphaerellaceae</taxon>
        <taxon>Cercospora</taxon>
    </lineage>
</organism>
<feature type="region of interest" description="Disordered" evidence="7">
    <location>
        <begin position="268"/>
        <end position="289"/>
    </location>
</feature>